<comment type="caution">
    <text evidence="1">The sequence shown here is derived from an EMBL/GenBank/DDBJ whole genome shotgun (WGS) entry which is preliminary data.</text>
</comment>
<reference evidence="1 2" key="1">
    <citation type="submission" date="2017-10" db="EMBL/GenBank/DDBJ databases">
        <title>Nyctiphanis sp. nov., isolated from the stomach of the euphausiid Nyctiphanes simplex (Hansen, 1911) in the Gulf of California.</title>
        <authorList>
            <person name="Gomez-Gil B."/>
            <person name="Aguilar-Mendez M."/>
            <person name="Lopez-Cortes A."/>
            <person name="Gomez-Gutierrez J."/>
            <person name="Roque A."/>
            <person name="Lang E."/>
            <person name="Gonzalez-Castillo A."/>
        </authorList>
    </citation>
    <scope>NUCLEOTIDE SEQUENCE [LARGE SCALE GENOMIC DNA]</scope>
    <source>
        <strain evidence="1 2">CAIM 600</strain>
    </source>
</reference>
<proteinExistence type="predicted"/>
<keyword evidence="2" id="KW-1185">Reference proteome</keyword>
<name>A0A4Q0YTK2_9GAMM</name>
<accession>A0A4Q0YTK2</accession>
<evidence type="ECO:0000313" key="1">
    <source>
        <dbReference type="EMBL" id="RXJ74567.1"/>
    </source>
</evidence>
<gene>
    <name evidence="1" type="ORF">CS022_03065</name>
</gene>
<dbReference type="EMBL" id="PEIB01000002">
    <property type="protein sequence ID" value="RXJ74567.1"/>
    <property type="molecule type" value="Genomic_DNA"/>
</dbReference>
<protein>
    <submittedName>
        <fullName evidence="1">Uncharacterized protein</fullName>
    </submittedName>
</protein>
<organism evidence="1 2">
    <name type="scientific">Veronia nyctiphanis</name>
    <dbReference type="NCBI Taxonomy" id="1278244"/>
    <lineage>
        <taxon>Bacteria</taxon>
        <taxon>Pseudomonadati</taxon>
        <taxon>Pseudomonadota</taxon>
        <taxon>Gammaproteobacteria</taxon>
        <taxon>Vibrionales</taxon>
        <taxon>Vibrionaceae</taxon>
        <taxon>Veronia</taxon>
    </lineage>
</organism>
<evidence type="ECO:0000313" key="2">
    <source>
        <dbReference type="Proteomes" id="UP000290287"/>
    </source>
</evidence>
<dbReference type="AlphaFoldDB" id="A0A4Q0YTK2"/>
<dbReference type="RefSeq" id="WP_129121037.1">
    <property type="nucleotide sequence ID" value="NZ_PEIB01000002.1"/>
</dbReference>
<dbReference type="Proteomes" id="UP000290287">
    <property type="component" value="Unassembled WGS sequence"/>
</dbReference>
<sequence length="65" mass="6897">MKHVVSMNEAENVFGGMSLAQKGDVMLQATATMGKIISSLNPFDAIRVIPLTIQLLGKIAAALLK</sequence>